<feature type="region of interest" description="Disordered" evidence="1">
    <location>
        <begin position="1"/>
        <end position="33"/>
    </location>
</feature>
<evidence type="ECO:0008006" key="6">
    <source>
        <dbReference type="Google" id="ProtNLM"/>
    </source>
</evidence>
<proteinExistence type="predicted"/>
<feature type="compositionally biased region" description="Basic residues" evidence="1">
    <location>
        <begin position="1"/>
        <end position="14"/>
    </location>
</feature>
<keyword evidence="4" id="KW-1185">Reference proteome</keyword>
<dbReference type="EMBL" id="CVQI01002780">
    <property type="protein sequence ID" value="CRK12131.1"/>
    <property type="molecule type" value="Genomic_DNA"/>
</dbReference>
<accession>A0A0G4KZ23</accession>
<organism evidence="3 4">
    <name type="scientific">Verticillium longisporum</name>
    <name type="common">Verticillium dahliae var. longisporum</name>
    <dbReference type="NCBI Taxonomy" id="100787"/>
    <lineage>
        <taxon>Eukaryota</taxon>
        <taxon>Fungi</taxon>
        <taxon>Dikarya</taxon>
        <taxon>Ascomycota</taxon>
        <taxon>Pezizomycotina</taxon>
        <taxon>Sordariomycetes</taxon>
        <taxon>Hypocreomycetidae</taxon>
        <taxon>Glomerellales</taxon>
        <taxon>Plectosphaerellaceae</taxon>
        <taxon>Verticillium</taxon>
    </lineage>
</organism>
<sequence>MGGAKFRKRRKSKKPGSSSKSDGRTAAPAEPAPKELDLATLHWPVLNMPQEIMDLIFIDFEPGHLRDASLVNWAFNAAATPALYGTLSLGANSGPLPQIPRLLQTMMNRPDLGKPVRTVVIGKLDQKSTQFPSKYTPYFPVPLSPVNVSQAVELISQTGMAHQGCWIEYFKKGDAEAFLNAHSDSAP</sequence>
<reference evidence="4 5" key="1">
    <citation type="submission" date="2015-05" db="EMBL/GenBank/DDBJ databases">
        <authorList>
            <person name="Fogelqvist Johan"/>
        </authorList>
    </citation>
    <scope>NUCLEOTIDE SEQUENCE [LARGE SCALE GENOMIC DNA]</scope>
    <source>
        <strain evidence="3">VL1</strain>
        <strain evidence="2">VL2</strain>
    </source>
</reference>
<gene>
    <name evidence="3" type="ORF">BN1708_011200</name>
    <name evidence="2" type="ORF">BN1723_009617</name>
</gene>
<name>A0A0G4KZ23_VERLO</name>
<dbReference type="Proteomes" id="UP000045706">
    <property type="component" value="Unassembled WGS sequence"/>
</dbReference>
<evidence type="ECO:0000313" key="4">
    <source>
        <dbReference type="Proteomes" id="UP000044602"/>
    </source>
</evidence>
<feature type="non-terminal residue" evidence="3">
    <location>
        <position position="187"/>
    </location>
</feature>
<dbReference type="AlphaFoldDB" id="A0A0G4KZ23"/>
<evidence type="ECO:0000313" key="5">
    <source>
        <dbReference type="Proteomes" id="UP000045706"/>
    </source>
</evidence>
<evidence type="ECO:0000256" key="1">
    <source>
        <dbReference type="SAM" id="MobiDB-lite"/>
    </source>
</evidence>
<protein>
    <recommendedName>
        <fullName evidence="6">F-box domain-containing protein</fullName>
    </recommendedName>
</protein>
<dbReference type="Proteomes" id="UP000044602">
    <property type="component" value="Unassembled WGS sequence"/>
</dbReference>
<evidence type="ECO:0000313" key="3">
    <source>
        <dbReference type="EMBL" id="CRK14675.1"/>
    </source>
</evidence>
<dbReference type="EMBL" id="CVQH01005780">
    <property type="protein sequence ID" value="CRK14675.1"/>
    <property type="molecule type" value="Genomic_DNA"/>
</dbReference>
<evidence type="ECO:0000313" key="2">
    <source>
        <dbReference type="EMBL" id="CRK12131.1"/>
    </source>
</evidence>